<dbReference type="RefSeq" id="WP_137448692.1">
    <property type="nucleotide sequence ID" value="NZ_SZZH01000001.1"/>
</dbReference>
<protein>
    <recommendedName>
        <fullName evidence="3">DUF1801 domain-containing protein</fullName>
    </recommendedName>
</protein>
<accession>A0A4U6QMK0</accession>
<dbReference type="AlphaFoldDB" id="A0A4U6QMK0"/>
<comment type="caution">
    <text evidence="1">The sequence shown here is derived from an EMBL/GenBank/DDBJ whole genome shotgun (WGS) entry which is preliminary data.</text>
</comment>
<reference evidence="1 2" key="1">
    <citation type="submission" date="2019-05" db="EMBL/GenBank/DDBJ databases">
        <title>Nakamurella sp. N5BH11, whole genome shotgun sequence.</title>
        <authorList>
            <person name="Tuo L."/>
        </authorList>
    </citation>
    <scope>NUCLEOTIDE SEQUENCE [LARGE SCALE GENOMIC DNA]</scope>
    <source>
        <strain evidence="1 2">N5BH11</strain>
    </source>
</reference>
<evidence type="ECO:0008006" key="3">
    <source>
        <dbReference type="Google" id="ProtNLM"/>
    </source>
</evidence>
<proteinExistence type="predicted"/>
<dbReference type="Proteomes" id="UP000306985">
    <property type="component" value="Unassembled WGS sequence"/>
</dbReference>
<sequence length="150" mass="16602">MSADTRQNGDDTGFSDAEKAAIKQRAAELRAQGGKGAAKKEREAQACLDAIEALTGSDQAIARRLHVIVTEEAPQLDQKTWYGFPSYARDGRVVVFYQPASKFDTRYGTVGFQEDSRLDDGAMWPTSFAVLEVTDDVERQLRDLVRRAAD</sequence>
<dbReference type="SUPFAM" id="SSF159888">
    <property type="entry name" value="YdhG-like"/>
    <property type="match status" value="1"/>
</dbReference>
<dbReference type="OrthoDB" id="32458at2"/>
<evidence type="ECO:0000313" key="1">
    <source>
        <dbReference type="EMBL" id="TKV61388.1"/>
    </source>
</evidence>
<evidence type="ECO:0000313" key="2">
    <source>
        <dbReference type="Proteomes" id="UP000306985"/>
    </source>
</evidence>
<gene>
    <name evidence="1" type="ORF">FDO65_07310</name>
</gene>
<keyword evidence="2" id="KW-1185">Reference proteome</keyword>
<organism evidence="1 2">
    <name type="scientific">Nakamurella flava</name>
    <dbReference type="NCBI Taxonomy" id="2576308"/>
    <lineage>
        <taxon>Bacteria</taxon>
        <taxon>Bacillati</taxon>
        <taxon>Actinomycetota</taxon>
        <taxon>Actinomycetes</taxon>
        <taxon>Nakamurellales</taxon>
        <taxon>Nakamurellaceae</taxon>
        <taxon>Nakamurella</taxon>
    </lineage>
</organism>
<dbReference type="EMBL" id="SZZH01000001">
    <property type="protein sequence ID" value="TKV61388.1"/>
    <property type="molecule type" value="Genomic_DNA"/>
</dbReference>
<name>A0A4U6QMK0_9ACTN</name>